<dbReference type="STRING" id="441375.B6AD48"/>
<keyword evidence="3" id="KW-0697">Rotamase</keyword>
<evidence type="ECO:0000256" key="2">
    <source>
        <dbReference type="ARBA" id="ARBA00013194"/>
    </source>
</evidence>
<dbReference type="OrthoDB" id="433738at2759"/>
<proteinExistence type="predicted"/>
<accession>B6AD48</accession>
<dbReference type="OMA" id="EIYLPCN"/>
<dbReference type="VEuPathDB" id="CryptoDB:CMU_018070"/>
<evidence type="ECO:0000256" key="1">
    <source>
        <dbReference type="ARBA" id="ARBA00000971"/>
    </source>
</evidence>
<dbReference type="RefSeq" id="XP_002140401.1">
    <property type="nucleotide sequence ID" value="XM_002140365.1"/>
</dbReference>
<gene>
    <name evidence="6" type="ORF">CMU_018070</name>
</gene>
<keyword evidence="7" id="KW-1185">Reference proteome</keyword>
<sequence>MTTMSQNLDIDSILESDKEDDIGDIKLDESIEKEEDYPPNAKDQGNEAYSQGEFNKAIELWLRAYRSCCYILDKKIYETQPDKLEDVQCMKLQIENNLAMGYLKLKDYKTAIKYADSVLSSEHKNIKALYRKAEALFYTLEYKLCIETLEFALKIEPENTALKKLHYHALKELSKYQNKSRKMVSP</sequence>
<dbReference type="eggNOG" id="KOG0543">
    <property type="taxonomic scope" value="Eukaryota"/>
</dbReference>
<dbReference type="SMART" id="SM00028">
    <property type="entry name" value="TPR"/>
    <property type="match status" value="2"/>
</dbReference>
<dbReference type="Pfam" id="PF12895">
    <property type="entry name" value="ANAPC3"/>
    <property type="match status" value="1"/>
</dbReference>
<evidence type="ECO:0000313" key="7">
    <source>
        <dbReference type="Proteomes" id="UP000001460"/>
    </source>
</evidence>
<evidence type="ECO:0000256" key="5">
    <source>
        <dbReference type="SAM" id="MobiDB-lite"/>
    </source>
</evidence>
<dbReference type="AlphaFoldDB" id="B6AD48"/>
<dbReference type="EMBL" id="DS989728">
    <property type="protein sequence ID" value="EEA06052.1"/>
    <property type="molecule type" value="Genomic_DNA"/>
</dbReference>
<name>B6AD48_CRYMR</name>
<dbReference type="InterPro" id="IPR050754">
    <property type="entry name" value="FKBP4/5/8-like"/>
</dbReference>
<dbReference type="PANTHER" id="PTHR46512:SF9">
    <property type="entry name" value="PEPTIDYLPROLYL ISOMERASE"/>
    <property type="match status" value="1"/>
</dbReference>
<feature type="region of interest" description="Disordered" evidence="5">
    <location>
        <begin position="1"/>
        <end position="48"/>
    </location>
</feature>
<dbReference type="Proteomes" id="UP000001460">
    <property type="component" value="Unassembled WGS sequence"/>
</dbReference>
<evidence type="ECO:0000256" key="4">
    <source>
        <dbReference type="ARBA" id="ARBA00023235"/>
    </source>
</evidence>
<organism evidence="6 7">
    <name type="scientific">Cryptosporidium muris (strain RN66)</name>
    <dbReference type="NCBI Taxonomy" id="441375"/>
    <lineage>
        <taxon>Eukaryota</taxon>
        <taxon>Sar</taxon>
        <taxon>Alveolata</taxon>
        <taxon>Apicomplexa</taxon>
        <taxon>Conoidasida</taxon>
        <taxon>Coccidia</taxon>
        <taxon>Eucoccidiorida</taxon>
        <taxon>Eimeriorina</taxon>
        <taxon>Cryptosporidiidae</taxon>
        <taxon>Cryptosporidium</taxon>
    </lineage>
</organism>
<feature type="compositionally biased region" description="Acidic residues" evidence="5">
    <location>
        <begin position="12"/>
        <end position="22"/>
    </location>
</feature>
<dbReference type="GO" id="GO:0003755">
    <property type="term" value="F:peptidyl-prolyl cis-trans isomerase activity"/>
    <property type="evidence" value="ECO:0007669"/>
    <property type="project" value="UniProtKB-EC"/>
</dbReference>
<dbReference type="GeneID" id="6995636"/>
<evidence type="ECO:0000313" key="6">
    <source>
        <dbReference type="EMBL" id="EEA06052.1"/>
    </source>
</evidence>
<dbReference type="Gene3D" id="1.25.40.10">
    <property type="entry name" value="Tetratricopeptide repeat domain"/>
    <property type="match status" value="1"/>
</dbReference>
<protein>
    <recommendedName>
        <fullName evidence="2">peptidylprolyl isomerase</fullName>
        <ecNumber evidence="2">5.2.1.8</ecNumber>
    </recommendedName>
</protein>
<evidence type="ECO:0000256" key="3">
    <source>
        <dbReference type="ARBA" id="ARBA00023110"/>
    </source>
</evidence>
<reference evidence="6" key="1">
    <citation type="submission" date="2008-06" db="EMBL/GenBank/DDBJ databases">
        <authorList>
            <person name="Lorenzi H."/>
            <person name="Inman J."/>
            <person name="Miller J."/>
            <person name="Schobel S."/>
            <person name="Amedeo P."/>
            <person name="Caler E.V."/>
            <person name="da Silva J."/>
        </authorList>
    </citation>
    <scope>NUCLEOTIDE SEQUENCE [LARGE SCALE GENOMIC DNA]</scope>
    <source>
        <strain evidence="6">RN66</strain>
    </source>
</reference>
<dbReference type="EC" id="5.2.1.8" evidence="2"/>
<dbReference type="PANTHER" id="PTHR46512">
    <property type="entry name" value="PEPTIDYLPROLYL ISOMERASE"/>
    <property type="match status" value="1"/>
</dbReference>
<keyword evidence="4" id="KW-0413">Isomerase</keyword>
<dbReference type="InterPro" id="IPR011990">
    <property type="entry name" value="TPR-like_helical_dom_sf"/>
</dbReference>
<comment type="catalytic activity">
    <reaction evidence="1">
        <text>[protein]-peptidylproline (omega=180) = [protein]-peptidylproline (omega=0)</text>
        <dbReference type="Rhea" id="RHEA:16237"/>
        <dbReference type="Rhea" id="RHEA-COMP:10747"/>
        <dbReference type="Rhea" id="RHEA-COMP:10748"/>
        <dbReference type="ChEBI" id="CHEBI:83833"/>
        <dbReference type="ChEBI" id="CHEBI:83834"/>
        <dbReference type="EC" id="5.2.1.8"/>
    </reaction>
</comment>
<dbReference type="SUPFAM" id="SSF48452">
    <property type="entry name" value="TPR-like"/>
    <property type="match status" value="1"/>
</dbReference>
<dbReference type="InterPro" id="IPR019734">
    <property type="entry name" value="TPR_rpt"/>
</dbReference>